<feature type="transmembrane region" description="Helical" evidence="8">
    <location>
        <begin position="231"/>
        <end position="252"/>
    </location>
</feature>
<dbReference type="InterPro" id="IPR006037">
    <property type="entry name" value="RCK_C"/>
</dbReference>
<dbReference type="SUPFAM" id="SSF116726">
    <property type="entry name" value="TrkA C-terminal domain-like"/>
    <property type="match status" value="1"/>
</dbReference>
<name>A0A0B3W011_9FIRM</name>
<feature type="transmembrane region" description="Helical" evidence="8">
    <location>
        <begin position="20"/>
        <end position="43"/>
    </location>
</feature>
<keyword evidence="11" id="KW-1185">Reference proteome</keyword>
<dbReference type="InterPro" id="IPR014743">
    <property type="entry name" value="Cl-channel_core"/>
</dbReference>
<dbReference type="STRING" id="1577792.QX51_03485"/>
<dbReference type="PROSITE" id="PS51202">
    <property type="entry name" value="RCK_C"/>
    <property type="match status" value="1"/>
</dbReference>
<keyword evidence="4 8" id="KW-1133">Transmembrane helix</keyword>
<dbReference type="GO" id="GO:0005886">
    <property type="term" value="C:plasma membrane"/>
    <property type="evidence" value="ECO:0007669"/>
    <property type="project" value="TreeGrafter"/>
</dbReference>
<comment type="caution">
    <text evidence="10">The sequence shown here is derived from an EMBL/GenBank/DDBJ whole genome shotgun (WGS) entry which is preliminary data.</text>
</comment>
<keyword evidence="3 8" id="KW-0812">Transmembrane</keyword>
<feature type="domain" description="RCK C-terminal" evidence="9">
    <location>
        <begin position="435"/>
        <end position="517"/>
    </location>
</feature>
<evidence type="ECO:0000256" key="7">
    <source>
        <dbReference type="ARBA" id="ARBA00023214"/>
    </source>
</evidence>
<gene>
    <name evidence="10" type="ORF">QX51_03485</name>
</gene>
<dbReference type="GO" id="GO:0005247">
    <property type="term" value="F:voltage-gated chloride channel activity"/>
    <property type="evidence" value="ECO:0007669"/>
    <property type="project" value="TreeGrafter"/>
</dbReference>
<evidence type="ECO:0000256" key="3">
    <source>
        <dbReference type="ARBA" id="ARBA00022692"/>
    </source>
</evidence>
<feature type="transmembrane region" description="Helical" evidence="8">
    <location>
        <begin position="273"/>
        <end position="294"/>
    </location>
</feature>
<dbReference type="OrthoDB" id="9812438at2"/>
<accession>A0A0B3W011</accession>
<dbReference type="AlphaFoldDB" id="A0A0B3W011"/>
<dbReference type="PANTHER" id="PTHR45711">
    <property type="entry name" value="CHLORIDE CHANNEL PROTEIN"/>
    <property type="match status" value="1"/>
</dbReference>
<feature type="transmembrane region" description="Helical" evidence="8">
    <location>
        <begin position="109"/>
        <end position="130"/>
    </location>
</feature>
<dbReference type="InterPro" id="IPR036721">
    <property type="entry name" value="RCK_C_sf"/>
</dbReference>
<dbReference type="CDD" id="cd01031">
    <property type="entry name" value="EriC"/>
    <property type="match status" value="1"/>
</dbReference>
<evidence type="ECO:0000259" key="9">
    <source>
        <dbReference type="PROSITE" id="PS51202"/>
    </source>
</evidence>
<feature type="transmembrane region" description="Helical" evidence="8">
    <location>
        <begin position="306"/>
        <end position="327"/>
    </location>
</feature>
<evidence type="ECO:0000256" key="8">
    <source>
        <dbReference type="SAM" id="Phobius"/>
    </source>
</evidence>
<evidence type="ECO:0000313" key="10">
    <source>
        <dbReference type="EMBL" id="KHS58373.1"/>
    </source>
</evidence>
<dbReference type="SUPFAM" id="SSF81340">
    <property type="entry name" value="Clc chloride channel"/>
    <property type="match status" value="1"/>
</dbReference>
<evidence type="ECO:0000256" key="5">
    <source>
        <dbReference type="ARBA" id="ARBA00023065"/>
    </source>
</evidence>
<keyword evidence="6 8" id="KW-0472">Membrane</keyword>
<evidence type="ECO:0000256" key="1">
    <source>
        <dbReference type="ARBA" id="ARBA00004141"/>
    </source>
</evidence>
<sequence length="521" mass="56965">MIRKTDRIDVMLKRLEKLKYRLILDSLIVGIVVGIIIVIHRIILSTLSPVFINFYKKASENYILIPILFIILIVLGFAVGRMVKKEPMISGSGIPQVEGILTRNLKQNWLNVLVYKFIGGLICLGAGLSLGREGPSVQMGACIGEGISEKTKKLDNEKKYLITSGASAGLSAAFNAPISGVMFSLEETHKNFSSLVLVSAMIASLMADFVSKNFFGMTPSLHFSQLNSLPLKYYWGLIILGIVIGVSGVIFSNGLLKTQDLYKKLNKSVEVKCIIPFVITGIVGIIFPIVLGGGHDLIMELKDSNFTMMFLFTLIVVKFLFTFVCFGSGAPGGIFFPLLVLGALVGNFVGLVFAKYLGIPDMYIVNFIVLAMAGHFASIVKAPITAILLISEMTGSLNHLLSLAVVVIVSQLTSDILNSAPIYESLLSRILAKGINKYEGRVGKKTLIEIAVQIYSELDDKEIKDIDWPEDCLVVSIHRGEKEILPRGDTKIYAGDLLVIMTNEDHASCMLEDISEMAATI</sequence>
<protein>
    <submittedName>
        <fullName evidence="10">Chloride channel protein</fullName>
    </submittedName>
</protein>
<dbReference type="GO" id="GO:0006813">
    <property type="term" value="P:potassium ion transport"/>
    <property type="evidence" value="ECO:0007669"/>
    <property type="project" value="InterPro"/>
</dbReference>
<keyword evidence="7" id="KW-0868">Chloride</keyword>
<dbReference type="RefSeq" id="WP_039678518.1">
    <property type="nucleotide sequence ID" value="NZ_JAWGXO010000014.1"/>
</dbReference>
<dbReference type="Gene3D" id="1.10.3080.10">
    <property type="entry name" value="Clc chloride channel"/>
    <property type="match status" value="1"/>
</dbReference>
<reference evidence="10 11" key="1">
    <citation type="submission" date="2014-12" db="EMBL/GenBank/DDBJ databases">
        <title>Draft genome sequence of Terrisporobacter sp. 08-306576, isolated from the blood culture of a bacteremia patient.</title>
        <authorList>
            <person name="Lund L.C."/>
            <person name="Sydenham T.V."/>
            <person name="Hogh S.V."/>
            <person name="Skov M.N."/>
            <person name="Kemp M."/>
            <person name="Justesen U.S."/>
        </authorList>
    </citation>
    <scope>NUCLEOTIDE SEQUENCE [LARGE SCALE GENOMIC DNA]</scope>
    <source>
        <strain evidence="10 11">08-306576</strain>
    </source>
</reference>
<feature type="transmembrane region" description="Helical" evidence="8">
    <location>
        <begin position="63"/>
        <end position="83"/>
    </location>
</feature>
<organism evidence="10 11">
    <name type="scientific">Terrisporobacter othiniensis</name>
    <dbReference type="NCBI Taxonomy" id="1577792"/>
    <lineage>
        <taxon>Bacteria</taxon>
        <taxon>Bacillati</taxon>
        <taxon>Bacillota</taxon>
        <taxon>Clostridia</taxon>
        <taxon>Peptostreptococcales</taxon>
        <taxon>Peptostreptococcaceae</taxon>
        <taxon>Terrisporobacter</taxon>
    </lineage>
</organism>
<keyword evidence="5" id="KW-0406">Ion transport</keyword>
<comment type="subcellular location">
    <subcellularLocation>
        <location evidence="1">Membrane</location>
        <topology evidence="1">Multi-pass membrane protein</topology>
    </subcellularLocation>
</comment>
<feature type="transmembrane region" description="Helical" evidence="8">
    <location>
        <begin position="160"/>
        <end position="185"/>
    </location>
</feature>
<dbReference type="Proteomes" id="UP000031189">
    <property type="component" value="Unassembled WGS sequence"/>
</dbReference>
<evidence type="ECO:0000256" key="6">
    <source>
        <dbReference type="ARBA" id="ARBA00023136"/>
    </source>
</evidence>
<feature type="transmembrane region" description="Helical" evidence="8">
    <location>
        <begin position="363"/>
        <end position="390"/>
    </location>
</feature>
<dbReference type="Pfam" id="PF00654">
    <property type="entry name" value="Voltage_CLC"/>
    <property type="match status" value="1"/>
</dbReference>
<dbReference type="PRINTS" id="PR00762">
    <property type="entry name" value="CLCHANNEL"/>
</dbReference>
<keyword evidence="2" id="KW-0813">Transport</keyword>
<feature type="transmembrane region" description="Helical" evidence="8">
    <location>
        <begin position="192"/>
        <end position="211"/>
    </location>
</feature>
<evidence type="ECO:0000313" key="11">
    <source>
        <dbReference type="Proteomes" id="UP000031189"/>
    </source>
</evidence>
<dbReference type="Pfam" id="PF02080">
    <property type="entry name" value="TrkA_C"/>
    <property type="match status" value="1"/>
</dbReference>
<dbReference type="EMBL" id="JWHR01000038">
    <property type="protein sequence ID" value="KHS58373.1"/>
    <property type="molecule type" value="Genomic_DNA"/>
</dbReference>
<dbReference type="GO" id="GO:0008324">
    <property type="term" value="F:monoatomic cation transmembrane transporter activity"/>
    <property type="evidence" value="ECO:0007669"/>
    <property type="project" value="InterPro"/>
</dbReference>
<evidence type="ECO:0000256" key="4">
    <source>
        <dbReference type="ARBA" id="ARBA00022989"/>
    </source>
</evidence>
<evidence type="ECO:0000256" key="2">
    <source>
        <dbReference type="ARBA" id="ARBA00022448"/>
    </source>
</evidence>
<dbReference type="InterPro" id="IPR001807">
    <property type="entry name" value="ClC"/>
</dbReference>
<dbReference type="Gene3D" id="3.30.70.1450">
    <property type="entry name" value="Regulator of K+ conductance, C-terminal domain"/>
    <property type="match status" value="1"/>
</dbReference>
<feature type="transmembrane region" description="Helical" evidence="8">
    <location>
        <begin position="334"/>
        <end position="357"/>
    </location>
</feature>
<proteinExistence type="predicted"/>
<dbReference type="PANTHER" id="PTHR45711:SF6">
    <property type="entry name" value="CHLORIDE CHANNEL PROTEIN"/>
    <property type="match status" value="1"/>
</dbReference>